<dbReference type="SUPFAM" id="SSF50969">
    <property type="entry name" value="YVTN repeat-like/Quinoprotein amine dehydrogenase"/>
    <property type="match status" value="1"/>
</dbReference>
<accession>A0ABS5VLR8</accession>
<protein>
    <submittedName>
        <fullName evidence="1">Glutaminyl-peptide cyclotransferase</fullName>
    </submittedName>
</protein>
<dbReference type="InterPro" id="IPR011044">
    <property type="entry name" value="Quino_amine_DH_bsu"/>
</dbReference>
<name>A0ABS5VLR8_9BACT</name>
<dbReference type="EMBL" id="JAHESD010000005">
    <property type="protein sequence ID" value="MBT1702392.1"/>
    <property type="molecule type" value="Genomic_DNA"/>
</dbReference>
<evidence type="ECO:0000313" key="1">
    <source>
        <dbReference type="EMBL" id="MBT1702392.1"/>
    </source>
</evidence>
<organism evidence="1 2">
    <name type="scientific">Chryseosolibacter indicus</name>
    <dbReference type="NCBI Taxonomy" id="2782351"/>
    <lineage>
        <taxon>Bacteria</taxon>
        <taxon>Pseudomonadati</taxon>
        <taxon>Bacteroidota</taxon>
        <taxon>Cytophagia</taxon>
        <taxon>Cytophagales</taxon>
        <taxon>Chryseotaleaceae</taxon>
        <taxon>Chryseosolibacter</taxon>
    </lineage>
</organism>
<proteinExistence type="predicted"/>
<sequence>MILILILWGCIEKRGDEKDNTKAEIVTINYAVVKVYPHDTTSFTEGLLFHNNQLFESTGSPEDLPFTRSVVGAVNLNTGTIDKKVELDRSKYFGEGISFYNNKLYYLTYITRVGFIYDESFNLAGQFTLPVKQGWGLTTDGKHLVMSDGTPRLTFFNPDSLKTVRTLTVNDRHGAITNLNELEYINGFIYANVYTTSEIVKIHPTSGEVVGRLDLSSLTKDAQLKNKNALELNGIAYDRVSHNIFVTGKLWPNIYELRFSH</sequence>
<reference evidence="1 2" key="1">
    <citation type="submission" date="2021-05" db="EMBL/GenBank/DDBJ databases">
        <title>A Polyphasic approach of four new species of the genus Ohtaekwangia: Ohtaekwangia histidinii sp. nov., Ohtaekwangia cretensis sp. nov., Ohtaekwangia indiensis sp. nov., Ohtaekwangia reichenbachii sp. nov. from diverse environment.</title>
        <authorList>
            <person name="Octaviana S."/>
        </authorList>
    </citation>
    <scope>NUCLEOTIDE SEQUENCE [LARGE SCALE GENOMIC DNA]</scope>
    <source>
        <strain evidence="1 2">PWU20</strain>
    </source>
</reference>
<gene>
    <name evidence="1" type="ORF">KK060_03825</name>
</gene>
<comment type="caution">
    <text evidence="1">The sequence shown here is derived from an EMBL/GenBank/DDBJ whole genome shotgun (WGS) entry which is preliminary data.</text>
</comment>
<dbReference type="RefSeq" id="WP_254152294.1">
    <property type="nucleotide sequence ID" value="NZ_JAHESD010000005.1"/>
</dbReference>
<evidence type="ECO:0000313" key="2">
    <source>
        <dbReference type="Proteomes" id="UP000772618"/>
    </source>
</evidence>
<dbReference type="Proteomes" id="UP000772618">
    <property type="component" value="Unassembled WGS sequence"/>
</dbReference>
<dbReference type="InterPro" id="IPR007788">
    <property type="entry name" value="QCT"/>
</dbReference>
<dbReference type="Pfam" id="PF05096">
    <property type="entry name" value="Glu_cyclase_2"/>
    <property type="match status" value="1"/>
</dbReference>
<dbReference type="PANTHER" id="PTHR31270">
    <property type="entry name" value="GLUTAMINYL-PEPTIDE CYCLOTRANSFERASE"/>
    <property type="match status" value="1"/>
</dbReference>
<keyword evidence="2" id="KW-1185">Reference proteome</keyword>
<dbReference type="PANTHER" id="PTHR31270:SF1">
    <property type="entry name" value="GLUTAMINYL-PEPTIDE CYCLOTRANSFERASE"/>
    <property type="match status" value="1"/>
</dbReference>